<evidence type="ECO:0000313" key="8">
    <source>
        <dbReference type="Proteomes" id="UP000824596"/>
    </source>
</evidence>
<sequence length="318" mass="34198">MSLVDYSSSSAAESDADETRQPPAKRRKAGLGNSAAASCRSGGTGSSTASTETMPPLPAAFHDLYASTVRQSVTDDPGLHHGRKRQTPHVPGNWPTHLYIEWHPSEAQHNALEELLGLAEAELGDDIKLRNFLTSDLGAHLPLHISLSRPLSLRAAEKDDFLDRVTKSIRSSGTGAFAVRPGGLAWYRSPDSGRTFLILGVVAGAGMGSTNPQLMRLLTRCNTVSTSFNQPALYQKTYNEAVGSAFHVSIAWTFGLPDDEASLRVLRLFKRKQFKKLQTWEIDVSGVKAKIGNVVSHIPLAEMGSQAAAVSSSLLLGP</sequence>
<comment type="subcellular location">
    <subcellularLocation>
        <location evidence="5">Nucleus</location>
    </subcellularLocation>
</comment>
<organism evidence="7 8">
    <name type="scientific">Hirsutella rhossiliensis</name>
    <dbReference type="NCBI Taxonomy" id="111463"/>
    <lineage>
        <taxon>Eukaryota</taxon>
        <taxon>Fungi</taxon>
        <taxon>Dikarya</taxon>
        <taxon>Ascomycota</taxon>
        <taxon>Pezizomycotina</taxon>
        <taxon>Sordariomycetes</taxon>
        <taxon>Hypocreomycetidae</taxon>
        <taxon>Hypocreales</taxon>
        <taxon>Ophiocordycipitaceae</taxon>
        <taxon>Hirsutella</taxon>
    </lineage>
</organism>
<dbReference type="Gene3D" id="3.90.1140.10">
    <property type="entry name" value="Cyclic phosphodiesterase"/>
    <property type="match status" value="1"/>
</dbReference>
<dbReference type="InterPro" id="IPR027521">
    <property type="entry name" value="Usb1"/>
</dbReference>
<evidence type="ECO:0000256" key="3">
    <source>
        <dbReference type="ARBA" id="ARBA00023239"/>
    </source>
</evidence>
<dbReference type="PANTHER" id="PTHR13522:SF3">
    <property type="entry name" value="U6 SNRNA PHOSPHODIESTERASE 1"/>
    <property type="match status" value="1"/>
</dbReference>
<evidence type="ECO:0000256" key="6">
    <source>
        <dbReference type="SAM" id="MobiDB-lite"/>
    </source>
</evidence>
<feature type="active site" description="Proton donor/acceptor" evidence="5">
    <location>
        <position position="144"/>
    </location>
</feature>
<proteinExistence type="inferred from homology"/>
<evidence type="ECO:0000256" key="2">
    <source>
        <dbReference type="ARBA" id="ARBA00022801"/>
    </source>
</evidence>
<dbReference type="EC" id="3.1.4.-" evidence="5"/>
<feature type="region of interest" description="Disordered" evidence="6">
    <location>
        <begin position="73"/>
        <end position="92"/>
    </location>
</feature>
<dbReference type="PANTHER" id="PTHR13522">
    <property type="entry name" value="U6 SNRNA PHOSPHODIESTERASE 1"/>
    <property type="match status" value="1"/>
</dbReference>
<dbReference type="GO" id="GO:0034477">
    <property type="term" value="P:U6 snRNA 3'-end processing"/>
    <property type="evidence" value="ECO:0007669"/>
    <property type="project" value="UniProtKB-UniRule"/>
</dbReference>
<dbReference type="GO" id="GO:1990838">
    <property type="term" value="F:poly(U)-specific exoribonuclease activity, producing 3' uridine cyclic phosphate ends"/>
    <property type="evidence" value="ECO:0007669"/>
    <property type="project" value="UniProtKB-UniRule"/>
</dbReference>
<dbReference type="EMBL" id="JAIZPD010000001">
    <property type="protein sequence ID" value="KAH0968653.1"/>
    <property type="molecule type" value="Genomic_DNA"/>
</dbReference>
<evidence type="ECO:0000256" key="4">
    <source>
        <dbReference type="ARBA" id="ARBA00023242"/>
    </source>
</evidence>
<keyword evidence="1 5" id="KW-0540">Nuclease</keyword>
<comment type="similarity">
    <text evidence="5">Belongs to the 2H phosphoesterase superfamily. USB1 family.</text>
</comment>
<dbReference type="Pfam" id="PF09749">
    <property type="entry name" value="HVSL"/>
    <property type="match status" value="1"/>
</dbReference>
<evidence type="ECO:0000256" key="5">
    <source>
        <dbReference type="HAMAP-Rule" id="MF_03040"/>
    </source>
</evidence>
<evidence type="ECO:0000313" key="7">
    <source>
        <dbReference type="EMBL" id="KAH0968653.1"/>
    </source>
</evidence>
<accession>A0A9P8N6R4</accession>
<dbReference type="GO" id="GO:0005634">
    <property type="term" value="C:nucleus"/>
    <property type="evidence" value="ECO:0007669"/>
    <property type="project" value="UniProtKB-SubCell"/>
</dbReference>
<gene>
    <name evidence="5" type="primary">USB1</name>
    <name evidence="7" type="ORF">HRG_01295</name>
</gene>
<keyword evidence="4 5" id="KW-0539">Nucleus</keyword>
<dbReference type="Proteomes" id="UP000824596">
    <property type="component" value="Unassembled WGS sequence"/>
</dbReference>
<dbReference type="GO" id="GO:0016829">
    <property type="term" value="F:lyase activity"/>
    <property type="evidence" value="ECO:0007669"/>
    <property type="project" value="UniProtKB-KW"/>
</dbReference>
<feature type="compositionally biased region" description="Low complexity" evidence="6">
    <location>
        <begin position="34"/>
        <end position="51"/>
    </location>
</feature>
<feature type="active site" description="Proton donor/acceptor" evidence="5">
    <location>
        <position position="247"/>
    </location>
</feature>
<feature type="region of interest" description="Disordered" evidence="6">
    <location>
        <begin position="1"/>
        <end position="57"/>
    </location>
</feature>
<evidence type="ECO:0000256" key="1">
    <source>
        <dbReference type="ARBA" id="ARBA00022722"/>
    </source>
</evidence>
<name>A0A9P8N6R4_9HYPO</name>
<dbReference type="HAMAP" id="MF_03040">
    <property type="entry name" value="USB1"/>
    <property type="match status" value="1"/>
</dbReference>
<keyword evidence="3" id="KW-0456">Lyase</keyword>
<dbReference type="OrthoDB" id="49151at2759"/>
<keyword evidence="8" id="KW-1185">Reference proteome</keyword>
<comment type="function">
    <text evidence="5">Phosphodiesterase responsible for the U6 snRNA 3' end processing. Acts as an exoribonuclease (RNase) responsible for trimming the poly(U) tract of the last nucleotides in the pre-U6 snRNA molecule, leading to the formation of mature U6 snRNA.</text>
</comment>
<reference evidence="7" key="1">
    <citation type="submission" date="2021-09" db="EMBL/GenBank/DDBJ databases">
        <title>A high-quality genome of the endoparasitic fungus Hirsutella rhossiliensis with a comparison of Hirsutella genomes reveals transposable elements contributing to genome size variation.</title>
        <authorList>
            <person name="Lin R."/>
            <person name="Jiao Y."/>
            <person name="Sun X."/>
            <person name="Ling J."/>
            <person name="Xie B."/>
            <person name="Cheng X."/>
        </authorList>
    </citation>
    <scope>NUCLEOTIDE SEQUENCE</scope>
    <source>
        <strain evidence="7">HR02</strain>
    </source>
</reference>
<protein>
    <recommendedName>
        <fullName evidence="5">U6 snRNA phosphodiesterase</fullName>
        <ecNumber evidence="5">3.1.4.-</ecNumber>
    </recommendedName>
</protein>
<dbReference type="AlphaFoldDB" id="A0A9P8N6R4"/>
<comment type="caution">
    <text evidence="7">The sequence shown here is derived from an EMBL/GenBank/DDBJ whole genome shotgun (WGS) entry which is preliminary data.</text>
</comment>
<keyword evidence="2 5" id="KW-0378">Hydrolase</keyword>